<dbReference type="Pfam" id="PF14246">
    <property type="entry name" value="TetR_C_7"/>
    <property type="match status" value="1"/>
</dbReference>
<reference evidence="4 5" key="1">
    <citation type="submission" date="2023-08" db="EMBL/GenBank/DDBJ databases">
        <authorList>
            <person name="Park J.-S."/>
        </authorList>
    </citation>
    <scope>NUCLEOTIDE SEQUENCE [LARGE SCALE GENOMIC DNA]</scope>
    <source>
        <strain evidence="4 5">2205BS29-5</strain>
    </source>
</reference>
<dbReference type="RefSeq" id="WP_305961680.1">
    <property type="nucleotide sequence ID" value="NZ_JAVAMQ010000001.1"/>
</dbReference>
<keyword evidence="5" id="KW-1185">Reference proteome</keyword>
<protein>
    <submittedName>
        <fullName evidence="4">TetR/AcrR family transcriptional regulator</fullName>
    </submittedName>
</protein>
<comment type="caution">
    <text evidence="4">The sequence shown here is derived from an EMBL/GenBank/DDBJ whole genome shotgun (WGS) entry which is preliminary data.</text>
</comment>
<dbReference type="Pfam" id="PF00440">
    <property type="entry name" value="TetR_N"/>
    <property type="match status" value="1"/>
</dbReference>
<feature type="DNA-binding region" description="H-T-H motif" evidence="2">
    <location>
        <begin position="28"/>
        <end position="47"/>
    </location>
</feature>
<proteinExistence type="predicted"/>
<organism evidence="4 5">
    <name type="scientific">Paracoccus spongiarum</name>
    <dbReference type="NCBI Taxonomy" id="3064387"/>
    <lineage>
        <taxon>Bacteria</taxon>
        <taxon>Pseudomonadati</taxon>
        <taxon>Pseudomonadota</taxon>
        <taxon>Alphaproteobacteria</taxon>
        <taxon>Rhodobacterales</taxon>
        <taxon>Paracoccaceae</taxon>
        <taxon>Paracoccus</taxon>
    </lineage>
</organism>
<sequence>MTPRTERQQQIEDAAYRVLERRGFAGATMLAIAREARASHETLYRWYGDKTGLFRALVVRNAEAVRQMLTTQIARGHDPMQTLARLGPDLVDLLTHPRAIALNRAAAADPGGDLAAAIAAAGRGTIGPLIAEVLVAARDRGALRFDDPQAALGLYLDLLVGDLQHRRVIGLDPPPDADQRQARAAQALDRLRRLLDGRDAA</sequence>
<name>A0ABT9J7M3_9RHOB</name>
<dbReference type="InterPro" id="IPR050109">
    <property type="entry name" value="HTH-type_TetR-like_transc_reg"/>
</dbReference>
<dbReference type="InterPro" id="IPR039536">
    <property type="entry name" value="TetR_C_Proteobacteria"/>
</dbReference>
<dbReference type="PANTHER" id="PTHR30055:SF146">
    <property type="entry name" value="HTH-TYPE TRANSCRIPTIONAL DUAL REGULATOR CECR"/>
    <property type="match status" value="1"/>
</dbReference>
<dbReference type="Proteomes" id="UP001224997">
    <property type="component" value="Unassembled WGS sequence"/>
</dbReference>
<dbReference type="InterPro" id="IPR001647">
    <property type="entry name" value="HTH_TetR"/>
</dbReference>
<evidence type="ECO:0000256" key="1">
    <source>
        <dbReference type="ARBA" id="ARBA00023125"/>
    </source>
</evidence>
<keyword evidence="1 2" id="KW-0238">DNA-binding</keyword>
<feature type="domain" description="HTH tetR-type" evidence="3">
    <location>
        <begin position="5"/>
        <end position="65"/>
    </location>
</feature>
<accession>A0ABT9J7M3</accession>
<evidence type="ECO:0000313" key="4">
    <source>
        <dbReference type="EMBL" id="MDP5305808.1"/>
    </source>
</evidence>
<evidence type="ECO:0000256" key="2">
    <source>
        <dbReference type="PROSITE-ProRule" id="PRU00335"/>
    </source>
</evidence>
<evidence type="ECO:0000313" key="5">
    <source>
        <dbReference type="Proteomes" id="UP001224997"/>
    </source>
</evidence>
<dbReference type="EMBL" id="JAVAMQ010000001">
    <property type="protein sequence ID" value="MDP5305808.1"/>
    <property type="molecule type" value="Genomic_DNA"/>
</dbReference>
<dbReference type="InterPro" id="IPR009057">
    <property type="entry name" value="Homeodomain-like_sf"/>
</dbReference>
<dbReference type="Gene3D" id="1.10.357.10">
    <property type="entry name" value="Tetracycline Repressor, domain 2"/>
    <property type="match status" value="1"/>
</dbReference>
<evidence type="ECO:0000259" key="3">
    <source>
        <dbReference type="PROSITE" id="PS50977"/>
    </source>
</evidence>
<dbReference type="SUPFAM" id="SSF46689">
    <property type="entry name" value="Homeodomain-like"/>
    <property type="match status" value="1"/>
</dbReference>
<dbReference type="Gene3D" id="1.10.10.60">
    <property type="entry name" value="Homeodomain-like"/>
    <property type="match status" value="1"/>
</dbReference>
<dbReference type="PANTHER" id="PTHR30055">
    <property type="entry name" value="HTH-TYPE TRANSCRIPTIONAL REGULATOR RUTR"/>
    <property type="match status" value="1"/>
</dbReference>
<dbReference type="PROSITE" id="PS50977">
    <property type="entry name" value="HTH_TETR_2"/>
    <property type="match status" value="1"/>
</dbReference>
<gene>
    <name evidence="4" type="ORF">Q5Y72_01695</name>
</gene>